<keyword evidence="4" id="KW-1185">Reference proteome</keyword>
<dbReference type="EMBL" id="JARQZJ010000099">
    <property type="protein sequence ID" value="KAK9886187.1"/>
    <property type="molecule type" value="Genomic_DNA"/>
</dbReference>
<protein>
    <recommendedName>
        <fullName evidence="5">ATP synthase F0 subunit 6</fullName>
    </recommendedName>
</protein>
<sequence>MLSTLHMFLTFSLLSLLRSVFPVILRSTFISVVSSSRLVFVVSGLVSAVYVIMGLTVAL</sequence>
<proteinExistence type="predicted"/>
<feature type="transmembrane region" description="Helical" evidence="1">
    <location>
        <begin position="38"/>
        <end position="58"/>
    </location>
</feature>
<dbReference type="Proteomes" id="UP001431783">
    <property type="component" value="Unassembled WGS sequence"/>
</dbReference>
<reference evidence="2 4" key="1">
    <citation type="submission" date="2023-03" db="EMBL/GenBank/DDBJ databases">
        <title>Genome insight into feeding habits of ladybird beetles.</title>
        <authorList>
            <person name="Li H.-S."/>
            <person name="Huang Y.-H."/>
            <person name="Pang H."/>
        </authorList>
    </citation>
    <scope>NUCLEOTIDE SEQUENCE [LARGE SCALE GENOMIC DNA]</scope>
    <source>
        <strain evidence="2">SYSU_2023b</strain>
        <tissue evidence="2">Whole body</tissue>
    </source>
</reference>
<evidence type="ECO:0000313" key="2">
    <source>
        <dbReference type="EMBL" id="KAK9886186.1"/>
    </source>
</evidence>
<keyword evidence="1" id="KW-0812">Transmembrane</keyword>
<dbReference type="EMBL" id="JARQZJ010000099">
    <property type="protein sequence ID" value="KAK9886186.1"/>
    <property type="molecule type" value="Genomic_DNA"/>
</dbReference>
<evidence type="ECO:0000313" key="3">
    <source>
        <dbReference type="EMBL" id="KAK9886187.1"/>
    </source>
</evidence>
<evidence type="ECO:0008006" key="5">
    <source>
        <dbReference type="Google" id="ProtNLM"/>
    </source>
</evidence>
<organism evidence="2 4">
    <name type="scientific">Henosepilachna vigintioctopunctata</name>
    <dbReference type="NCBI Taxonomy" id="420089"/>
    <lineage>
        <taxon>Eukaryota</taxon>
        <taxon>Metazoa</taxon>
        <taxon>Ecdysozoa</taxon>
        <taxon>Arthropoda</taxon>
        <taxon>Hexapoda</taxon>
        <taxon>Insecta</taxon>
        <taxon>Pterygota</taxon>
        <taxon>Neoptera</taxon>
        <taxon>Endopterygota</taxon>
        <taxon>Coleoptera</taxon>
        <taxon>Polyphaga</taxon>
        <taxon>Cucujiformia</taxon>
        <taxon>Coccinelloidea</taxon>
        <taxon>Coccinellidae</taxon>
        <taxon>Epilachninae</taxon>
        <taxon>Epilachnini</taxon>
        <taxon>Henosepilachna</taxon>
    </lineage>
</organism>
<accession>A0AAW1V283</accession>
<evidence type="ECO:0000313" key="4">
    <source>
        <dbReference type="Proteomes" id="UP001431783"/>
    </source>
</evidence>
<keyword evidence="1" id="KW-1133">Transmembrane helix</keyword>
<gene>
    <name evidence="2" type="ORF">WA026_015698</name>
    <name evidence="3" type="ORF">WA026_015699</name>
</gene>
<name>A0AAW1V283_9CUCU</name>
<comment type="caution">
    <text evidence="2">The sequence shown here is derived from an EMBL/GenBank/DDBJ whole genome shotgun (WGS) entry which is preliminary data.</text>
</comment>
<keyword evidence="1" id="KW-0472">Membrane</keyword>
<dbReference type="AlphaFoldDB" id="A0AAW1V283"/>
<evidence type="ECO:0000256" key="1">
    <source>
        <dbReference type="SAM" id="Phobius"/>
    </source>
</evidence>